<gene>
    <name evidence="2" type="ORF">SDC9_69525</name>
</gene>
<sequence length="310" mass="31268">MYEARRLHTGNGFGTDPQDGDINALVIVEDLFHGVLFAAGKGDDAGGAALDGVVIGDGQTVLADKEAAGVTVRLIGVIARGRFIHAQLKYGGGKPVGGLPDGQLLIVKAQSVGGGGGGCAGGNQTVQNSVVAVLIGCIQGAGSQLKQVAASKSISVIPGDYRHVPSKGDGVLIGKVTVGITQHPHQGRAVGLGCDRLSCAEGVAGDSVQPALSVCVPDGLHRIGGHVLKGNVGPVRGGGLLGPGQADQQHGGLRPGGRVVHVIRSPDYVQSRQRLGGAGPLAGKRLGGDGANQQHDRQGQCKKVFLHGEK</sequence>
<dbReference type="AlphaFoldDB" id="A0A644Y3D3"/>
<proteinExistence type="predicted"/>
<accession>A0A644Y3D3</accession>
<feature type="region of interest" description="Disordered" evidence="1">
    <location>
        <begin position="274"/>
        <end position="298"/>
    </location>
</feature>
<name>A0A644Y3D3_9ZZZZ</name>
<organism evidence="2">
    <name type="scientific">bioreactor metagenome</name>
    <dbReference type="NCBI Taxonomy" id="1076179"/>
    <lineage>
        <taxon>unclassified sequences</taxon>
        <taxon>metagenomes</taxon>
        <taxon>ecological metagenomes</taxon>
    </lineage>
</organism>
<dbReference type="EMBL" id="VSSQ01003948">
    <property type="protein sequence ID" value="MPM23062.1"/>
    <property type="molecule type" value="Genomic_DNA"/>
</dbReference>
<evidence type="ECO:0000313" key="2">
    <source>
        <dbReference type="EMBL" id="MPM23062.1"/>
    </source>
</evidence>
<protein>
    <submittedName>
        <fullName evidence="2">Uncharacterized protein</fullName>
    </submittedName>
</protein>
<evidence type="ECO:0000256" key="1">
    <source>
        <dbReference type="SAM" id="MobiDB-lite"/>
    </source>
</evidence>
<comment type="caution">
    <text evidence="2">The sequence shown here is derived from an EMBL/GenBank/DDBJ whole genome shotgun (WGS) entry which is preliminary data.</text>
</comment>
<reference evidence="2" key="1">
    <citation type="submission" date="2019-08" db="EMBL/GenBank/DDBJ databases">
        <authorList>
            <person name="Kucharzyk K."/>
            <person name="Murdoch R.W."/>
            <person name="Higgins S."/>
            <person name="Loffler F."/>
        </authorList>
    </citation>
    <scope>NUCLEOTIDE SEQUENCE</scope>
</reference>